<organism evidence="4 5">
    <name type="scientific">Aquamicrobium ahrensii</name>
    <dbReference type="NCBI Taxonomy" id="469551"/>
    <lineage>
        <taxon>Bacteria</taxon>
        <taxon>Pseudomonadati</taxon>
        <taxon>Pseudomonadota</taxon>
        <taxon>Alphaproteobacteria</taxon>
        <taxon>Hyphomicrobiales</taxon>
        <taxon>Phyllobacteriaceae</taxon>
        <taxon>Aquamicrobium</taxon>
    </lineage>
</organism>
<evidence type="ECO:0000256" key="2">
    <source>
        <dbReference type="ARBA" id="ARBA00022898"/>
    </source>
</evidence>
<dbReference type="PANTHER" id="PTHR42937:SF1">
    <property type="entry name" value="DIAMINOPROPIONATE AMMONIA-LYASE"/>
    <property type="match status" value="1"/>
</dbReference>
<dbReference type="GO" id="GO:0008838">
    <property type="term" value="F:diaminopropionate ammonia-lyase activity"/>
    <property type="evidence" value="ECO:0007669"/>
    <property type="project" value="UniProtKB-EC"/>
</dbReference>
<dbReference type="InterPro" id="IPR036052">
    <property type="entry name" value="TrpB-like_PALP_sf"/>
</dbReference>
<dbReference type="InterPro" id="IPR010081">
    <property type="entry name" value="DiNH2opropionate_NH3_lyase"/>
</dbReference>
<comment type="cofactor">
    <cofactor evidence="1">
        <name>pyridoxal 5'-phosphate</name>
        <dbReference type="ChEBI" id="CHEBI:597326"/>
    </cofactor>
</comment>
<proteinExistence type="predicted"/>
<dbReference type="Pfam" id="PF00291">
    <property type="entry name" value="PALP"/>
    <property type="match status" value="1"/>
</dbReference>
<dbReference type="InterPro" id="IPR001926">
    <property type="entry name" value="TrpB-like_PALP"/>
</dbReference>
<evidence type="ECO:0000259" key="3">
    <source>
        <dbReference type="Pfam" id="PF00291"/>
    </source>
</evidence>
<dbReference type="RefSeq" id="WP_354152649.1">
    <property type="nucleotide sequence ID" value="NZ_JBEPMN010000015.1"/>
</dbReference>
<dbReference type="Gene3D" id="3.40.50.1100">
    <property type="match status" value="2"/>
</dbReference>
<feature type="domain" description="Tryptophan synthase beta chain-like PALP" evidence="3">
    <location>
        <begin position="45"/>
        <end position="361"/>
    </location>
</feature>
<keyword evidence="4" id="KW-0456">Lyase</keyword>
<dbReference type="CDD" id="cd00640">
    <property type="entry name" value="Trp-synth-beta_II"/>
    <property type="match status" value="1"/>
</dbReference>
<evidence type="ECO:0000313" key="5">
    <source>
        <dbReference type="Proteomes" id="UP001549143"/>
    </source>
</evidence>
<gene>
    <name evidence="4" type="ORF">ABID44_003159</name>
</gene>
<evidence type="ECO:0000313" key="4">
    <source>
        <dbReference type="EMBL" id="MET3662808.1"/>
    </source>
</evidence>
<dbReference type="NCBIfam" id="TIGR01747">
    <property type="entry name" value="diampropi_NH3ly"/>
    <property type="match status" value="1"/>
</dbReference>
<dbReference type="Proteomes" id="UP001549143">
    <property type="component" value="Unassembled WGS sequence"/>
</dbReference>
<sequence>MKSATHSFVVNNSFDASAKYPENLRSILNRADSDEARSEIGSWKGYDVTPLTALPQLSARLGIASLHYKDESGRFNLGSFKSLGGAYAVLRILLRYVEEKVGRKIDASELLSGKYAHLTNEMTVCSATDGNHGRSVAWGAKMFGCKCVIYIHATVSEGRKLSIESYGAQVVRVSGNYDDTVRFCASEAERLGHIVVSDTSYEDYFEIPRDVMRGYTVLAAEIVEQFADKAPPTHVFVQSGVGGLAAAVCSYFWEAWAGERPVFVVVEPENAACFCESVRANTPTAVHGDLETMMAGLSCGEVSLIAWDILRVGANAALAVSDDAVSACMRALARPHDGDAAIIAGESAVGGLVGLLTALDDADIRTQLGLNENSVVLCIGSEGATDQHVYESIMESDPAFAAENLTA</sequence>
<keyword evidence="5" id="KW-1185">Reference proteome</keyword>
<reference evidence="4 5" key="1">
    <citation type="submission" date="2024-06" db="EMBL/GenBank/DDBJ databases">
        <title>Genomic Encyclopedia of Type Strains, Phase IV (KMG-IV): sequencing the most valuable type-strain genomes for metagenomic binning, comparative biology and taxonomic classification.</title>
        <authorList>
            <person name="Goeker M."/>
        </authorList>
    </citation>
    <scope>NUCLEOTIDE SEQUENCE [LARGE SCALE GENOMIC DNA]</scope>
    <source>
        <strain evidence="4 5">DSM 19730</strain>
    </source>
</reference>
<dbReference type="SUPFAM" id="SSF53686">
    <property type="entry name" value="Tryptophan synthase beta subunit-like PLP-dependent enzymes"/>
    <property type="match status" value="1"/>
</dbReference>
<keyword evidence="2" id="KW-0663">Pyridoxal phosphate</keyword>
<dbReference type="NCBIfam" id="NF006058">
    <property type="entry name" value="PRK08206.1"/>
    <property type="match status" value="1"/>
</dbReference>
<comment type="caution">
    <text evidence="4">The sequence shown here is derived from an EMBL/GenBank/DDBJ whole genome shotgun (WGS) entry which is preliminary data.</text>
</comment>
<accession>A0ABV2KRY6</accession>
<protein>
    <submittedName>
        <fullName evidence="4">Diaminopropionate ammonia-lyase</fullName>
        <ecNumber evidence="4">4.3.1.15</ecNumber>
    </submittedName>
</protein>
<dbReference type="EC" id="4.3.1.15" evidence="4"/>
<name>A0ABV2KRY6_9HYPH</name>
<dbReference type="PANTHER" id="PTHR42937">
    <property type="match status" value="1"/>
</dbReference>
<evidence type="ECO:0000256" key="1">
    <source>
        <dbReference type="ARBA" id="ARBA00001933"/>
    </source>
</evidence>
<dbReference type="EMBL" id="JBEPMN010000015">
    <property type="protein sequence ID" value="MET3662808.1"/>
    <property type="molecule type" value="Genomic_DNA"/>
</dbReference>